<evidence type="ECO:0000256" key="3">
    <source>
        <dbReference type="ARBA" id="ARBA00022692"/>
    </source>
</evidence>
<keyword evidence="4" id="KW-0735">Signal-anchor</keyword>
<reference evidence="7" key="1">
    <citation type="submission" date="2023-08" db="EMBL/GenBank/DDBJ databases">
        <authorList>
            <person name="Audoor S."/>
            <person name="Bilcke G."/>
        </authorList>
    </citation>
    <scope>NUCLEOTIDE SEQUENCE</scope>
</reference>
<dbReference type="GO" id="GO:0016020">
    <property type="term" value="C:membrane"/>
    <property type="evidence" value="ECO:0007669"/>
    <property type="project" value="UniProtKB-SubCell"/>
</dbReference>
<keyword evidence="8" id="KW-1185">Reference proteome</keyword>
<evidence type="ECO:0000256" key="1">
    <source>
        <dbReference type="ARBA" id="ARBA00004606"/>
    </source>
</evidence>
<protein>
    <submittedName>
        <fullName evidence="7">Uncharacterized protein</fullName>
    </submittedName>
</protein>
<dbReference type="PANTHER" id="PTHR23033">
    <property type="entry name" value="BETA1,3-GALACTOSYLTRANSFERASE"/>
    <property type="match status" value="1"/>
</dbReference>
<gene>
    <name evidence="7" type="ORF">CYCCA115_LOCUS4705</name>
</gene>
<dbReference type="Gene3D" id="3.90.550.50">
    <property type="match status" value="1"/>
</dbReference>
<evidence type="ECO:0000256" key="5">
    <source>
        <dbReference type="ARBA" id="ARBA00022989"/>
    </source>
</evidence>
<evidence type="ECO:0000313" key="8">
    <source>
        <dbReference type="Proteomes" id="UP001295423"/>
    </source>
</evidence>
<dbReference type="AlphaFoldDB" id="A0AAD2CKF6"/>
<keyword evidence="3" id="KW-0812">Transmembrane</keyword>
<dbReference type="Proteomes" id="UP001295423">
    <property type="component" value="Unassembled WGS sequence"/>
</dbReference>
<comment type="similarity">
    <text evidence="2">Belongs to the glycosyltransferase 31 family. Beta3-Gal-T subfamily.</text>
</comment>
<dbReference type="GO" id="GO:0016263">
    <property type="term" value="F:glycoprotein-N-acetylgalactosamine 3-beta-galactosyltransferase activity"/>
    <property type="evidence" value="ECO:0007669"/>
    <property type="project" value="TreeGrafter"/>
</dbReference>
<keyword evidence="6" id="KW-0472">Membrane</keyword>
<dbReference type="InterPro" id="IPR026050">
    <property type="entry name" value="C1GALT1/C1GALT1_chp1"/>
</dbReference>
<organism evidence="7 8">
    <name type="scientific">Cylindrotheca closterium</name>
    <dbReference type="NCBI Taxonomy" id="2856"/>
    <lineage>
        <taxon>Eukaryota</taxon>
        <taxon>Sar</taxon>
        <taxon>Stramenopiles</taxon>
        <taxon>Ochrophyta</taxon>
        <taxon>Bacillariophyta</taxon>
        <taxon>Bacillariophyceae</taxon>
        <taxon>Bacillariophycidae</taxon>
        <taxon>Bacillariales</taxon>
        <taxon>Bacillariaceae</taxon>
        <taxon>Cylindrotheca</taxon>
    </lineage>
</organism>
<sequence>MEKKHNTSIRAMRETWAPGCDGFLALSTKSNPQIPAISVPHRGKEKYGNMWQKISSMFQFVGKHYLLEFGWFYMGGNDLVVYPQNLKNYLGTINSSEPHYFGRRFIFNTEGAGYVLLQPALQCLLKN</sequence>
<evidence type="ECO:0000256" key="4">
    <source>
        <dbReference type="ARBA" id="ARBA00022968"/>
    </source>
</evidence>
<dbReference type="EMBL" id="CAKOGP040000458">
    <property type="protein sequence ID" value="CAJ1935370.1"/>
    <property type="molecule type" value="Genomic_DNA"/>
</dbReference>
<dbReference type="PANTHER" id="PTHR23033:SF14">
    <property type="entry name" value="GLYCOPROTEIN-N-ACETYLGALACTOSAMINE 3-BETA-GALACTOSYLTRANSFERASE 1-RELATED"/>
    <property type="match status" value="1"/>
</dbReference>
<comment type="subcellular location">
    <subcellularLocation>
        <location evidence="1">Membrane</location>
        <topology evidence="1">Single-pass type II membrane protein</topology>
    </subcellularLocation>
</comment>
<name>A0AAD2CKF6_9STRA</name>
<evidence type="ECO:0000313" key="7">
    <source>
        <dbReference type="EMBL" id="CAJ1935370.1"/>
    </source>
</evidence>
<comment type="caution">
    <text evidence="7">The sequence shown here is derived from an EMBL/GenBank/DDBJ whole genome shotgun (WGS) entry which is preliminary data.</text>
</comment>
<evidence type="ECO:0000256" key="2">
    <source>
        <dbReference type="ARBA" id="ARBA00006462"/>
    </source>
</evidence>
<proteinExistence type="inferred from homology"/>
<accession>A0AAD2CKF6</accession>
<evidence type="ECO:0000256" key="6">
    <source>
        <dbReference type="ARBA" id="ARBA00023136"/>
    </source>
</evidence>
<keyword evidence="5" id="KW-1133">Transmembrane helix</keyword>